<evidence type="ECO:0008006" key="4">
    <source>
        <dbReference type="Google" id="ProtNLM"/>
    </source>
</evidence>
<organism evidence="2 3">
    <name type="scientific">Hymenobacter guriensis</name>
    <dbReference type="NCBI Taxonomy" id="2793065"/>
    <lineage>
        <taxon>Bacteria</taxon>
        <taxon>Pseudomonadati</taxon>
        <taxon>Bacteroidota</taxon>
        <taxon>Cytophagia</taxon>
        <taxon>Cytophagales</taxon>
        <taxon>Hymenobacteraceae</taxon>
        <taxon>Hymenobacter</taxon>
    </lineage>
</organism>
<gene>
    <name evidence="2" type="ORF">I5L79_18655</name>
</gene>
<dbReference type="Proteomes" id="UP000601099">
    <property type="component" value="Unassembled WGS sequence"/>
</dbReference>
<accession>A0ABS0L613</accession>
<name>A0ABS0L613_9BACT</name>
<feature type="chain" id="PRO_5046384339" description="Lipoprotein" evidence="1">
    <location>
        <begin position="18"/>
        <end position="168"/>
    </location>
</feature>
<evidence type="ECO:0000313" key="2">
    <source>
        <dbReference type="EMBL" id="MBG8555571.1"/>
    </source>
</evidence>
<keyword evidence="1" id="KW-0732">Signal</keyword>
<sequence>MSASSFFSRRLLVPAFAGLLGLASCMNSQTASEAERPAAERGTAVAPGKLDVGSLLKRNIDQLRRQLGQPQEASDELVGADPNAEQLKSTKGEGWINTFQTEGNTLVVTFNARNRRVSDIVLVGENEDDLMLRGGLMMTSPDYIVLPLPDGGGESGKVKGVRIIPRRK</sequence>
<evidence type="ECO:0000256" key="1">
    <source>
        <dbReference type="SAM" id="SignalP"/>
    </source>
</evidence>
<comment type="caution">
    <text evidence="2">The sequence shown here is derived from an EMBL/GenBank/DDBJ whole genome shotgun (WGS) entry which is preliminary data.</text>
</comment>
<dbReference type="EMBL" id="JADWYK010000014">
    <property type="protein sequence ID" value="MBG8555571.1"/>
    <property type="molecule type" value="Genomic_DNA"/>
</dbReference>
<proteinExistence type="predicted"/>
<evidence type="ECO:0000313" key="3">
    <source>
        <dbReference type="Proteomes" id="UP000601099"/>
    </source>
</evidence>
<keyword evidence="3" id="KW-1185">Reference proteome</keyword>
<feature type="signal peptide" evidence="1">
    <location>
        <begin position="1"/>
        <end position="17"/>
    </location>
</feature>
<dbReference type="RefSeq" id="WP_196956592.1">
    <property type="nucleotide sequence ID" value="NZ_JADWYK010000014.1"/>
</dbReference>
<protein>
    <recommendedName>
        <fullName evidence="4">Lipoprotein</fullName>
    </recommendedName>
</protein>
<reference evidence="2 3" key="1">
    <citation type="submission" date="2020-11" db="EMBL/GenBank/DDBJ databases">
        <title>Hymenobacter sp.</title>
        <authorList>
            <person name="Kim M.K."/>
        </authorList>
    </citation>
    <scope>NUCLEOTIDE SEQUENCE [LARGE SCALE GENOMIC DNA]</scope>
    <source>
        <strain evidence="2 3">BT594</strain>
    </source>
</reference>